<dbReference type="GO" id="GO:0051011">
    <property type="term" value="F:microtubule minus-end binding"/>
    <property type="evidence" value="ECO:0007669"/>
    <property type="project" value="TreeGrafter"/>
</dbReference>
<dbReference type="GO" id="GO:0000930">
    <property type="term" value="C:gamma-tubulin complex"/>
    <property type="evidence" value="ECO:0007669"/>
    <property type="project" value="TreeGrafter"/>
</dbReference>
<dbReference type="Pfam" id="PF17681">
    <property type="entry name" value="GCP_N_terminal"/>
    <property type="match status" value="1"/>
</dbReference>
<dbReference type="GO" id="GO:0043015">
    <property type="term" value="F:gamma-tubulin binding"/>
    <property type="evidence" value="ECO:0007669"/>
    <property type="project" value="InterPro"/>
</dbReference>
<evidence type="ECO:0000313" key="10">
    <source>
        <dbReference type="Proteomes" id="UP000774326"/>
    </source>
</evidence>
<dbReference type="GO" id="GO:0051225">
    <property type="term" value="P:spindle assembly"/>
    <property type="evidence" value="ECO:0007669"/>
    <property type="project" value="TreeGrafter"/>
</dbReference>
<organism evidence="9 10">
    <name type="scientific">Wickerhamomyces pijperi</name>
    <name type="common">Yeast</name>
    <name type="synonym">Pichia pijperi</name>
    <dbReference type="NCBI Taxonomy" id="599730"/>
    <lineage>
        <taxon>Eukaryota</taxon>
        <taxon>Fungi</taxon>
        <taxon>Dikarya</taxon>
        <taxon>Ascomycota</taxon>
        <taxon>Saccharomycotina</taxon>
        <taxon>Saccharomycetes</taxon>
        <taxon>Phaffomycetales</taxon>
        <taxon>Wickerhamomycetaceae</taxon>
        <taxon>Wickerhamomyces</taxon>
    </lineage>
</organism>
<evidence type="ECO:0000256" key="6">
    <source>
        <dbReference type="SAM" id="MobiDB-lite"/>
    </source>
</evidence>
<dbReference type="InterPro" id="IPR007259">
    <property type="entry name" value="GCP"/>
</dbReference>
<evidence type="ECO:0000259" key="8">
    <source>
        <dbReference type="Pfam" id="PF17681"/>
    </source>
</evidence>
<feature type="domain" description="Gamma tubulin complex component protein N-terminal" evidence="8">
    <location>
        <begin position="211"/>
        <end position="494"/>
    </location>
</feature>
<dbReference type="AlphaFoldDB" id="A0A9P8TJY3"/>
<dbReference type="PANTHER" id="PTHR19302">
    <property type="entry name" value="GAMMA TUBULIN COMPLEX PROTEIN"/>
    <property type="match status" value="1"/>
</dbReference>
<protein>
    <recommendedName>
        <fullName evidence="5">Spindle pole body component</fullName>
    </recommendedName>
</protein>
<evidence type="ECO:0000256" key="1">
    <source>
        <dbReference type="ARBA" id="ARBA00010337"/>
    </source>
</evidence>
<comment type="similarity">
    <text evidence="1 5">Belongs to the TUBGCP family.</text>
</comment>
<comment type="caution">
    <text evidence="9">The sequence shown here is derived from an EMBL/GenBank/DDBJ whole genome shotgun (WGS) entry which is preliminary data.</text>
</comment>
<evidence type="ECO:0000259" key="7">
    <source>
        <dbReference type="Pfam" id="PF04130"/>
    </source>
</evidence>
<evidence type="ECO:0000256" key="3">
    <source>
        <dbReference type="ARBA" id="ARBA00022701"/>
    </source>
</evidence>
<dbReference type="Gene3D" id="1.20.120.1900">
    <property type="entry name" value="Gamma-tubulin complex, C-terminal domain"/>
    <property type="match status" value="1"/>
</dbReference>
<proteinExistence type="inferred from homology"/>
<dbReference type="GO" id="GO:0005874">
    <property type="term" value="C:microtubule"/>
    <property type="evidence" value="ECO:0007669"/>
    <property type="project" value="UniProtKB-KW"/>
</dbReference>
<evidence type="ECO:0000256" key="5">
    <source>
        <dbReference type="RuleBase" id="RU363050"/>
    </source>
</evidence>
<keyword evidence="2 5" id="KW-0963">Cytoplasm</keyword>
<evidence type="ECO:0000313" key="9">
    <source>
        <dbReference type="EMBL" id="KAH3681066.1"/>
    </source>
</evidence>
<name>A0A9P8TJY3_WICPI</name>
<keyword evidence="4 5" id="KW-0206">Cytoskeleton</keyword>
<feature type="domain" description="Gamma tubulin complex component C-terminal" evidence="7">
    <location>
        <begin position="507"/>
        <end position="865"/>
    </location>
</feature>
<keyword evidence="3 5" id="KW-0493">Microtubule</keyword>
<keyword evidence="10" id="KW-1185">Reference proteome</keyword>
<dbReference type="GO" id="GO:0007020">
    <property type="term" value="P:microtubule nucleation"/>
    <property type="evidence" value="ECO:0007669"/>
    <property type="project" value="InterPro"/>
</dbReference>
<reference evidence="9" key="2">
    <citation type="submission" date="2021-01" db="EMBL/GenBank/DDBJ databases">
        <authorList>
            <person name="Schikora-Tamarit M.A."/>
        </authorList>
    </citation>
    <scope>NUCLEOTIDE SEQUENCE</scope>
    <source>
        <strain evidence="9">CBS2887</strain>
    </source>
</reference>
<dbReference type="InterPro" id="IPR040457">
    <property type="entry name" value="GCP_C"/>
</dbReference>
<dbReference type="OrthoDB" id="5860513at2759"/>
<feature type="region of interest" description="Disordered" evidence="6">
    <location>
        <begin position="114"/>
        <end position="138"/>
    </location>
</feature>
<reference evidence="9" key="1">
    <citation type="journal article" date="2021" name="Open Biol.">
        <title>Shared evolutionary footprints suggest mitochondrial oxidative damage underlies multiple complex I losses in fungi.</title>
        <authorList>
            <person name="Schikora-Tamarit M.A."/>
            <person name="Marcet-Houben M."/>
            <person name="Nosek J."/>
            <person name="Gabaldon T."/>
        </authorList>
    </citation>
    <scope>NUCLEOTIDE SEQUENCE</scope>
    <source>
        <strain evidence="9">CBS2887</strain>
    </source>
</reference>
<gene>
    <name evidence="9" type="ORF">WICPIJ_007980</name>
</gene>
<dbReference type="EMBL" id="JAEUBG010004611">
    <property type="protein sequence ID" value="KAH3681066.1"/>
    <property type="molecule type" value="Genomic_DNA"/>
</dbReference>
<dbReference type="GO" id="GO:0000278">
    <property type="term" value="P:mitotic cell cycle"/>
    <property type="evidence" value="ECO:0007669"/>
    <property type="project" value="TreeGrafter"/>
</dbReference>
<accession>A0A9P8TJY3</accession>
<evidence type="ECO:0000256" key="2">
    <source>
        <dbReference type="ARBA" id="ARBA00022490"/>
    </source>
</evidence>
<dbReference type="GO" id="GO:0000922">
    <property type="term" value="C:spindle pole"/>
    <property type="evidence" value="ECO:0007669"/>
    <property type="project" value="InterPro"/>
</dbReference>
<dbReference type="Pfam" id="PF04130">
    <property type="entry name" value="GCP_C_terminal"/>
    <property type="match status" value="1"/>
</dbReference>
<evidence type="ECO:0000256" key="4">
    <source>
        <dbReference type="ARBA" id="ARBA00023212"/>
    </source>
</evidence>
<dbReference type="GO" id="GO:0005816">
    <property type="term" value="C:spindle pole body"/>
    <property type="evidence" value="ECO:0007669"/>
    <property type="project" value="UniProtKB-ARBA"/>
</dbReference>
<dbReference type="InterPro" id="IPR041470">
    <property type="entry name" value="GCP_N"/>
</dbReference>
<dbReference type="GO" id="GO:0051321">
    <property type="term" value="P:meiotic cell cycle"/>
    <property type="evidence" value="ECO:0007669"/>
    <property type="project" value="TreeGrafter"/>
</dbReference>
<dbReference type="PANTHER" id="PTHR19302:SF33">
    <property type="entry name" value="GAMMA-TUBULIN COMPLEX COMPONENT 5"/>
    <property type="match status" value="1"/>
</dbReference>
<dbReference type="Proteomes" id="UP000774326">
    <property type="component" value="Unassembled WGS sequence"/>
</dbReference>
<sequence length="868" mass="100540">MARENNSVTDLLARLVQITLPINDYGSELVETVYDEFLQQIDVINASTLTRNERSYDLNQIISQFEANYLPVPSRSHFQQCIEQLLHYNSPSVIGRYLTALLQIIDKTLKPQLATHKPPASSSFNSRKNPGRAGSIYHEEGNNAFLNDTRSMISGIHSGYPDSFENFNYDRMSDRRSMYSSARPDETHTNYTFEELLIPYFEHHISDKVILEKVVYTLVGTTSDIFPLNEVEILIPKEISNGISGQLHDLLELSLLYMKLSNHIQNFKSNRLHSQTKTAFFSFMEDQLDGYLRIVNSLATDEFTLKSLFADLWDELVKLRFLNSLTKESFNLSGDQLLSFLYKYHKHGDTLIRETAQSLLSYCLKPFVNSLYTWIVNGELSEKNQDFFIEAKETLEDRNPYHQKALNTTHHRFLFSHQRIPAFFPNSLAEKVFNIGVTNVFLKYQCRETEWVNEFAQKSEFLLKRVFKDSSSQLLIFRSLQFSELIKKLNSEIVNCFTYTLHTKFKLMETLNALADFLLMRKGDFIQAIMVTGKDILDEPSGSLSGGELSSLLRDSIESASSRKYIQANDDYVLNHLDARILNLKHGNIGWDVFTLDFRIDPPLSSILNNENNNHKKEYLRIFNHLWRIKRLNFMFNEEWSAGRRLRNRNREKRLTRVNLFHNSIHNFIKYIENYLFGDIIDIHCQSLMEKLSAESSKVRVQISRSGKGIKIPTSILKPDLSYLNDTQSAGFSALDHGVSEYNIHELCDLHESFLFAITKHKLFDNRDEKNVGPISQSYYIHQLNNLISVAYEFSLLVREYYSILSLVQSSQYSMEGSENIMINKSTVYSNLERLFGQFNESLNVFVTDLRNDDEHELRTLGVALVGL</sequence>
<comment type="subcellular location">
    <subcellularLocation>
        <location evidence="5">Cytoplasm</location>
        <location evidence="5">Cytoskeleton</location>
        <location evidence="5">Microtubule organizing center</location>
    </subcellularLocation>
</comment>
<dbReference type="InterPro" id="IPR042241">
    <property type="entry name" value="GCP_C_sf"/>
</dbReference>
<dbReference type="GO" id="GO:0031122">
    <property type="term" value="P:cytoplasmic microtubule organization"/>
    <property type="evidence" value="ECO:0007669"/>
    <property type="project" value="TreeGrafter"/>
</dbReference>